<keyword evidence="2" id="KW-1185">Reference proteome</keyword>
<dbReference type="Proteomes" id="UP000571950">
    <property type="component" value="Unassembled WGS sequence"/>
</dbReference>
<organism evidence="1 2">
    <name type="scientific">Sphingobium jiangsuense</name>
    <dbReference type="NCBI Taxonomy" id="870476"/>
    <lineage>
        <taxon>Bacteria</taxon>
        <taxon>Pseudomonadati</taxon>
        <taxon>Pseudomonadota</taxon>
        <taxon>Alphaproteobacteria</taxon>
        <taxon>Sphingomonadales</taxon>
        <taxon>Sphingomonadaceae</taxon>
        <taxon>Sphingobium</taxon>
    </lineage>
</organism>
<evidence type="ECO:0000313" key="1">
    <source>
        <dbReference type="EMBL" id="MBB3926460.1"/>
    </source>
</evidence>
<dbReference type="AlphaFoldDB" id="A0A7W6FQ27"/>
<sequence>MAIGAPSAMARQVESPAPAPLAYADVADLVTGAPYVAKGRVTKLQKVSATPAGGGAAPRNYLLMTVQVEALIRGEGGIAPLVTFLTADTGRKDFPRKKQPVLVYARPGAKPGEVQLVSLHALQPWSADLEARTRAVTAELLKNDSPPAITSIGDAFHIAGTIAGEGETQIFLKTSTGAPVSLSIVRRPGQPAHWGVSLGEIVDEAAVPPARDTLLWYRLACGLPDRLPPESTRTLPLPDAEAARRDYALVMESLGRCDRTL</sequence>
<dbReference type="EMBL" id="JACIDT010000006">
    <property type="protein sequence ID" value="MBB3926460.1"/>
    <property type="molecule type" value="Genomic_DNA"/>
</dbReference>
<accession>A0A7W6FQ27</accession>
<evidence type="ECO:0000313" key="2">
    <source>
        <dbReference type="Proteomes" id="UP000571950"/>
    </source>
</evidence>
<dbReference type="RefSeq" id="WP_246343539.1">
    <property type="nucleotide sequence ID" value="NZ_BSPS01000051.1"/>
</dbReference>
<comment type="caution">
    <text evidence="1">The sequence shown here is derived from an EMBL/GenBank/DDBJ whole genome shotgun (WGS) entry which is preliminary data.</text>
</comment>
<proteinExistence type="predicted"/>
<gene>
    <name evidence="1" type="ORF">GGR43_002177</name>
</gene>
<reference evidence="1 2" key="1">
    <citation type="submission" date="2020-08" db="EMBL/GenBank/DDBJ databases">
        <title>Genomic Encyclopedia of Type Strains, Phase IV (KMG-IV): sequencing the most valuable type-strain genomes for metagenomic binning, comparative biology and taxonomic classification.</title>
        <authorList>
            <person name="Goeker M."/>
        </authorList>
    </citation>
    <scope>NUCLEOTIDE SEQUENCE [LARGE SCALE GENOMIC DNA]</scope>
    <source>
        <strain evidence="1 2">DSM 26189</strain>
    </source>
</reference>
<protein>
    <submittedName>
        <fullName evidence="1">Uncharacterized protein</fullName>
    </submittedName>
</protein>
<name>A0A7W6FQ27_9SPHN</name>